<evidence type="ECO:0000313" key="3">
    <source>
        <dbReference type="Proteomes" id="UP001218218"/>
    </source>
</evidence>
<dbReference type="Gene3D" id="3.40.50.200">
    <property type="entry name" value="Peptidase S8/S53 domain"/>
    <property type="match status" value="1"/>
</dbReference>
<reference evidence="2" key="1">
    <citation type="submission" date="2023-03" db="EMBL/GenBank/DDBJ databases">
        <title>Massive genome expansion in bonnet fungi (Mycena s.s.) driven by repeated elements and novel gene families across ecological guilds.</title>
        <authorList>
            <consortium name="Lawrence Berkeley National Laboratory"/>
            <person name="Harder C.B."/>
            <person name="Miyauchi S."/>
            <person name="Viragh M."/>
            <person name="Kuo A."/>
            <person name="Thoen E."/>
            <person name="Andreopoulos B."/>
            <person name="Lu D."/>
            <person name="Skrede I."/>
            <person name="Drula E."/>
            <person name="Henrissat B."/>
            <person name="Morin E."/>
            <person name="Kohler A."/>
            <person name="Barry K."/>
            <person name="LaButti K."/>
            <person name="Morin E."/>
            <person name="Salamov A."/>
            <person name="Lipzen A."/>
            <person name="Mereny Z."/>
            <person name="Hegedus B."/>
            <person name="Baldrian P."/>
            <person name="Stursova M."/>
            <person name="Weitz H."/>
            <person name="Taylor A."/>
            <person name="Grigoriev I.V."/>
            <person name="Nagy L.G."/>
            <person name="Martin F."/>
            <person name="Kauserud H."/>
        </authorList>
    </citation>
    <scope>NUCLEOTIDE SEQUENCE</scope>
    <source>
        <strain evidence="2">CBHHK002</strain>
    </source>
</reference>
<dbReference type="AlphaFoldDB" id="A0AAD6ZSB7"/>
<comment type="caution">
    <text evidence="2">The sequence shown here is derived from an EMBL/GenBank/DDBJ whole genome shotgun (WGS) entry which is preliminary data.</text>
</comment>
<sequence length="118" mass="12406">MSLLLSFSPSPSTNPQSPSQAGVEADLDIEYTIGIFGSTESSFASSLATRVCNGYMALGTRGVSVVFASGYGGVCENHDSTGNLHPSIDTISGAFDVRVDPDYLMKFIQDFILRATGA</sequence>
<organism evidence="2 3">
    <name type="scientific">Mycena albidolilacea</name>
    <dbReference type="NCBI Taxonomy" id="1033008"/>
    <lineage>
        <taxon>Eukaryota</taxon>
        <taxon>Fungi</taxon>
        <taxon>Dikarya</taxon>
        <taxon>Basidiomycota</taxon>
        <taxon>Agaricomycotina</taxon>
        <taxon>Agaricomycetes</taxon>
        <taxon>Agaricomycetidae</taxon>
        <taxon>Agaricales</taxon>
        <taxon>Marasmiineae</taxon>
        <taxon>Mycenaceae</taxon>
        <taxon>Mycena</taxon>
    </lineage>
</organism>
<dbReference type="GO" id="GO:0004252">
    <property type="term" value="F:serine-type endopeptidase activity"/>
    <property type="evidence" value="ECO:0007669"/>
    <property type="project" value="InterPro"/>
</dbReference>
<dbReference type="InterPro" id="IPR036852">
    <property type="entry name" value="Peptidase_S8/S53_dom_sf"/>
</dbReference>
<protein>
    <submittedName>
        <fullName evidence="2">Uncharacterized protein</fullName>
    </submittedName>
</protein>
<feature type="region of interest" description="Disordered" evidence="1">
    <location>
        <begin position="1"/>
        <end position="22"/>
    </location>
</feature>
<dbReference type="Proteomes" id="UP001218218">
    <property type="component" value="Unassembled WGS sequence"/>
</dbReference>
<proteinExistence type="predicted"/>
<accession>A0AAD6ZSB7</accession>
<gene>
    <name evidence="2" type="ORF">DFH08DRAFT_964728</name>
</gene>
<evidence type="ECO:0000256" key="1">
    <source>
        <dbReference type="SAM" id="MobiDB-lite"/>
    </source>
</evidence>
<dbReference type="GO" id="GO:0006508">
    <property type="term" value="P:proteolysis"/>
    <property type="evidence" value="ECO:0007669"/>
    <property type="project" value="InterPro"/>
</dbReference>
<evidence type="ECO:0000313" key="2">
    <source>
        <dbReference type="EMBL" id="KAJ7336772.1"/>
    </source>
</evidence>
<name>A0AAD6ZSB7_9AGAR</name>
<feature type="compositionally biased region" description="Low complexity" evidence="1">
    <location>
        <begin position="1"/>
        <end position="19"/>
    </location>
</feature>
<keyword evidence="3" id="KW-1185">Reference proteome</keyword>
<dbReference type="EMBL" id="JARIHO010000030">
    <property type="protein sequence ID" value="KAJ7336772.1"/>
    <property type="molecule type" value="Genomic_DNA"/>
</dbReference>